<evidence type="ECO:0000313" key="2">
    <source>
        <dbReference type="EMBL" id="TNN04720.1"/>
    </source>
</evidence>
<evidence type="ECO:0000313" key="3">
    <source>
        <dbReference type="Proteomes" id="UP000311919"/>
    </source>
</evidence>
<comment type="caution">
    <text evidence="2">The sequence shown here is derived from an EMBL/GenBank/DDBJ whole genome shotgun (WGS) entry which is preliminary data.</text>
</comment>
<feature type="transmembrane region" description="Helical" evidence="1">
    <location>
        <begin position="173"/>
        <end position="190"/>
    </location>
</feature>
<organism evidence="2 3">
    <name type="scientific">Schistosoma japonicum</name>
    <name type="common">Blood fluke</name>
    <dbReference type="NCBI Taxonomy" id="6182"/>
    <lineage>
        <taxon>Eukaryota</taxon>
        <taxon>Metazoa</taxon>
        <taxon>Spiralia</taxon>
        <taxon>Lophotrochozoa</taxon>
        <taxon>Platyhelminthes</taxon>
        <taxon>Trematoda</taxon>
        <taxon>Digenea</taxon>
        <taxon>Strigeidida</taxon>
        <taxon>Schistosomatoidea</taxon>
        <taxon>Schistosomatidae</taxon>
        <taxon>Schistosoma</taxon>
    </lineage>
</organism>
<dbReference type="AlphaFoldDB" id="A0A4Z2CL12"/>
<protein>
    <submittedName>
        <fullName evidence="2">Uncharacterized protein</fullName>
    </submittedName>
</protein>
<name>A0A4Z2CL12_SCHJA</name>
<gene>
    <name evidence="2" type="ORF">EWB00_000353</name>
</gene>
<keyword evidence="1" id="KW-0472">Membrane</keyword>
<keyword evidence="3" id="KW-1185">Reference proteome</keyword>
<sequence length="191" mass="22236">MICNEEEKGTVLFLTLPIIGREQLKRKIEREVEELSEASWMQWLLEKTLCNQVFRVMAVGTNIVPTVWERVTLAWHPVTTLLCDQEYPRVTMKVTGAVFLALQSDLGPTHQVKGLGLCPALSQLTQRWKGLGRRYDVLEHMPLAPRLRGRVIIRKRKRITVQERTTRVCQETAITEAIMIILYYLFYIWLV</sequence>
<evidence type="ECO:0000256" key="1">
    <source>
        <dbReference type="SAM" id="Phobius"/>
    </source>
</evidence>
<proteinExistence type="predicted"/>
<dbReference type="Proteomes" id="UP000311919">
    <property type="component" value="Unassembled WGS sequence"/>
</dbReference>
<accession>A0A4Z2CL12</accession>
<keyword evidence="1" id="KW-0812">Transmembrane</keyword>
<keyword evidence="1" id="KW-1133">Transmembrane helix</keyword>
<dbReference type="EMBL" id="SKCS01001086">
    <property type="protein sequence ID" value="TNN04720.1"/>
    <property type="molecule type" value="Genomic_DNA"/>
</dbReference>
<reference evidence="2 3" key="1">
    <citation type="submission" date="2019-03" db="EMBL/GenBank/DDBJ databases">
        <title>An improved genome assembly of the fluke Schistosoma japonicum.</title>
        <authorList>
            <person name="Hu W."/>
            <person name="Luo F."/>
            <person name="Yin M."/>
            <person name="Mo X."/>
            <person name="Sun C."/>
            <person name="Wu Q."/>
            <person name="Zhu B."/>
            <person name="Xiang M."/>
            <person name="Wang J."/>
            <person name="Wang Y."/>
            <person name="Zhang T."/>
            <person name="Xu B."/>
            <person name="Zheng H."/>
            <person name="Feng Z."/>
        </authorList>
    </citation>
    <scope>NUCLEOTIDE SEQUENCE [LARGE SCALE GENOMIC DNA]</scope>
    <source>
        <strain evidence="2">HuSjv2</strain>
        <tissue evidence="2">Worms</tissue>
    </source>
</reference>